<sequence>MATRCGTTYAVGPLDHESPPQDGDRTIDMDAREGTSTDGMDQRTEGASINSYLSELMPLGLGLRFSPVEGHATSSVPASDTLQDMIDISCSGQTDAARDVTSRSGLADVARGYPSHSGITDVAGGDDLLLEDEASRSWNRSYADALANRSPSGRHSSPPKLIDTYDNDFISPRTTARAPSRAMSTIDTTPHFFAHWFDSEPQTEHAETELKSPRWSDIADDEDLGEIPAGWTIGAHAVQPQCEEHALHELLDEWTQDLSPEVKDLLTQRAEKLKNMRVVTAETVSETTDQVVENQPSRSKQKTSGSGGRENSQIPTSAKGKGRATTVPSVIEIIESDDEKNDDNVRLNQIRADALLARRLHEHLNRIQGDIDELKRTRDQQAGVAGPSNIRRDTCSMEMKPNNTSAPKASSQLPKTTTLYKLMQMDKKSPSYSSSSPSSSSSSGNDDSGLNLAGDSDWSSFGSEPSDPGSADSADTKNKKKSAKRKWKTKMMKLRFEQSNAKVDPPFVYNGEPNYTLYQKWILEAKDWLKLSFIRHKNRVACLKKYLSGRAHSFYMRDVARCPSNWTLARFLEALFDHCFLTNFREIQREKYFAFSQRGHPIRNYRRDLEELADSVGHIAKCDFTIRFWHGADQYLRVRWAEIGLDPETASTDQLERAAERFERALKLSHAEGRGYQRDRDQHPPRYSSSNDAHRGQRSNPDDRKPAFGKGKTDVRKPRWPNTNQPPAKKSQLSKEQMNEYHAQGKCFECGEAGHIGKNCPKKCTARPPASLRAATVDFSEIRRLDALRAADSLGLMSIEFTNRTHNPELEAAMDDVLVAHTLDTLRNAVPFVFDYFHDPNNSPYSATRFQLDRWSLTEFILWDWHTCDSHIISRADLLSGDFNIAAWLYDEKAKIEDQLLTGYPDNHLPRPPSPSPSRIWQLCHGDEPEHEEITTA</sequence>
<feature type="region of interest" description="Disordered" evidence="3">
    <location>
        <begin position="669"/>
        <end position="737"/>
    </location>
</feature>
<accession>A0A4Y9XU16</accession>
<feature type="region of interest" description="Disordered" evidence="3">
    <location>
        <begin position="284"/>
        <end position="325"/>
    </location>
</feature>
<feature type="region of interest" description="Disordered" evidence="3">
    <location>
        <begin position="377"/>
        <end position="414"/>
    </location>
</feature>
<feature type="compositionally biased region" description="Basic and acidic residues" evidence="3">
    <location>
        <begin position="692"/>
        <end position="717"/>
    </location>
</feature>
<evidence type="ECO:0000256" key="3">
    <source>
        <dbReference type="SAM" id="MobiDB-lite"/>
    </source>
</evidence>
<gene>
    <name evidence="5" type="ORF">EVG20_g10362</name>
</gene>
<dbReference type="STRING" id="205917.A0A4Y9XU16"/>
<protein>
    <recommendedName>
        <fullName evidence="4">CCHC-type domain-containing protein</fullName>
    </recommendedName>
</protein>
<keyword evidence="2" id="KW-0863">Zinc-finger</keyword>
<feature type="region of interest" description="Disordered" evidence="3">
    <location>
        <begin position="146"/>
        <end position="167"/>
    </location>
</feature>
<name>A0A4Y9XU16_9AGAM</name>
<dbReference type="AlphaFoldDB" id="A0A4Y9XU16"/>
<feature type="compositionally biased region" description="Polar residues" evidence="3">
    <location>
        <begin position="401"/>
        <end position="414"/>
    </location>
</feature>
<dbReference type="InterPro" id="IPR036875">
    <property type="entry name" value="Znf_CCHC_sf"/>
</dbReference>
<dbReference type="GO" id="GO:0006397">
    <property type="term" value="P:mRNA processing"/>
    <property type="evidence" value="ECO:0007669"/>
    <property type="project" value="UniProtKB-KW"/>
</dbReference>
<evidence type="ECO:0000256" key="1">
    <source>
        <dbReference type="ARBA" id="ARBA00022664"/>
    </source>
</evidence>
<keyword evidence="2" id="KW-0862">Zinc</keyword>
<feature type="compositionally biased region" description="Polar residues" evidence="3">
    <location>
        <begin position="284"/>
        <end position="316"/>
    </location>
</feature>
<feature type="domain" description="CCHC-type" evidence="4">
    <location>
        <begin position="746"/>
        <end position="762"/>
    </location>
</feature>
<feature type="compositionally biased region" description="Basic and acidic residues" evidence="3">
    <location>
        <begin position="669"/>
        <end position="684"/>
    </location>
</feature>
<dbReference type="Proteomes" id="UP000298327">
    <property type="component" value="Unassembled WGS sequence"/>
</dbReference>
<dbReference type="PROSITE" id="PS50158">
    <property type="entry name" value="ZF_CCHC"/>
    <property type="match status" value="1"/>
</dbReference>
<feature type="compositionally biased region" description="Low complexity" evidence="3">
    <location>
        <begin position="430"/>
        <end position="443"/>
    </location>
</feature>
<evidence type="ECO:0000313" key="5">
    <source>
        <dbReference type="EMBL" id="TFY52877.1"/>
    </source>
</evidence>
<reference evidence="5 6" key="1">
    <citation type="submission" date="2019-02" db="EMBL/GenBank/DDBJ databases">
        <title>Genome sequencing of the rare red list fungi Dentipellis fragilis.</title>
        <authorList>
            <person name="Buettner E."/>
            <person name="Kellner H."/>
        </authorList>
    </citation>
    <scope>NUCLEOTIDE SEQUENCE [LARGE SCALE GENOMIC DNA]</scope>
    <source>
        <strain evidence="5 6">DSM 105465</strain>
    </source>
</reference>
<proteinExistence type="predicted"/>
<dbReference type="SMART" id="SM00343">
    <property type="entry name" value="ZnF_C2HC"/>
    <property type="match status" value="1"/>
</dbReference>
<dbReference type="GO" id="GO:0008270">
    <property type="term" value="F:zinc ion binding"/>
    <property type="evidence" value="ECO:0007669"/>
    <property type="project" value="UniProtKB-KW"/>
</dbReference>
<dbReference type="InterPro" id="IPR001878">
    <property type="entry name" value="Znf_CCHC"/>
</dbReference>
<keyword evidence="1" id="KW-0507">mRNA processing</keyword>
<evidence type="ECO:0000259" key="4">
    <source>
        <dbReference type="PROSITE" id="PS50158"/>
    </source>
</evidence>
<dbReference type="SUPFAM" id="SSF57756">
    <property type="entry name" value="Retrovirus zinc finger-like domains"/>
    <property type="match status" value="1"/>
</dbReference>
<organism evidence="5 6">
    <name type="scientific">Dentipellis fragilis</name>
    <dbReference type="NCBI Taxonomy" id="205917"/>
    <lineage>
        <taxon>Eukaryota</taxon>
        <taxon>Fungi</taxon>
        <taxon>Dikarya</taxon>
        <taxon>Basidiomycota</taxon>
        <taxon>Agaricomycotina</taxon>
        <taxon>Agaricomycetes</taxon>
        <taxon>Russulales</taxon>
        <taxon>Hericiaceae</taxon>
        <taxon>Dentipellis</taxon>
    </lineage>
</organism>
<feature type="region of interest" description="Disordered" evidence="3">
    <location>
        <begin position="426"/>
        <end position="486"/>
    </location>
</feature>
<dbReference type="GO" id="GO:0003676">
    <property type="term" value="F:nucleic acid binding"/>
    <property type="evidence" value="ECO:0007669"/>
    <property type="project" value="InterPro"/>
</dbReference>
<feature type="region of interest" description="Disordered" evidence="3">
    <location>
        <begin position="1"/>
        <end position="44"/>
    </location>
</feature>
<dbReference type="EMBL" id="SEOQ01001237">
    <property type="protein sequence ID" value="TFY52877.1"/>
    <property type="molecule type" value="Genomic_DNA"/>
</dbReference>
<evidence type="ECO:0000313" key="6">
    <source>
        <dbReference type="Proteomes" id="UP000298327"/>
    </source>
</evidence>
<evidence type="ECO:0000256" key="2">
    <source>
        <dbReference type="PROSITE-ProRule" id="PRU00047"/>
    </source>
</evidence>
<comment type="caution">
    <text evidence="5">The sequence shown here is derived from an EMBL/GenBank/DDBJ whole genome shotgun (WGS) entry which is preliminary data.</text>
</comment>
<keyword evidence="2" id="KW-0479">Metal-binding</keyword>
<keyword evidence="6" id="KW-1185">Reference proteome</keyword>
<feature type="compositionally biased region" description="Basic and acidic residues" evidence="3">
    <location>
        <begin position="14"/>
        <end position="44"/>
    </location>
</feature>
<dbReference type="OrthoDB" id="3267748at2759"/>